<proteinExistence type="predicted"/>
<protein>
    <recommendedName>
        <fullName evidence="4">XdhC Rossmann domain-containing protein</fullName>
    </recommendedName>
</protein>
<reference evidence="3" key="1">
    <citation type="submission" date="2017-02" db="EMBL/GenBank/DDBJ databases">
        <authorList>
            <person name="Regsiter A."/>
            <person name="William W."/>
        </authorList>
    </citation>
    <scope>NUCLEOTIDE SEQUENCE</scope>
    <source>
        <strain evidence="3">BdmA 4</strain>
    </source>
</reference>
<evidence type="ECO:0008006" key="4">
    <source>
        <dbReference type="Google" id="ProtNLM"/>
    </source>
</evidence>
<dbReference type="Pfam" id="PF13478">
    <property type="entry name" value="XdhC_C"/>
    <property type="match status" value="1"/>
</dbReference>
<evidence type="ECO:0000313" key="3">
    <source>
        <dbReference type="EMBL" id="SLM18240.1"/>
    </source>
</evidence>
<feature type="domain" description="XdhC- CoxI" evidence="1">
    <location>
        <begin position="13"/>
        <end position="78"/>
    </location>
</feature>
<name>A0A3P3XPP8_9SPIR</name>
<dbReference type="PANTHER" id="PTHR30388:SF6">
    <property type="entry name" value="XANTHINE DEHYDROGENASE SUBUNIT A-RELATED"/>
    <property type="match status" value="1"/>
</dbReference>
<dbReference type="EMBL" id="FWDO01000004">
    <property type="protein sequence ID" value="SLM18240.1"/>
    <property type="molecule type" value="Genomic_DNA"/>
</dbReference>
<organism evidence="3">
    <name type="scientific">uncultured spirochete</name>
    <dbReference type="NCBI Taxonomy" id="156406"/>
    <lineage>
        <taxon>Bacteria</taxon>
        <taxon>Pseudomonadati</taxon>
        <taxon>Spirochaetota</taxon>
        <taxon>Spirochaetia</taxon>
        <taxon>Spirochaetales</taxon>
        <taxon>environmental samples</taxon>
    </lineage>
</organism>
<gene>
    <name evidence="3" type="ORF">SPIRO4BDMA_40812</name>
</gene>
<feature type="domain" description="XdhC Rossmann" evidence="2">
    <location>
        <begin position="101"/>
        <end position="242"/>
    </location>
</feature>
<dbReference type="AlphaFoldDB" id="A0A3P3XPP8"/>
<dbReference type="Gene3D" id="3.40.50.720">
    <property type="entry name" value="NAD(P)-binding Rossmann-like Domain"/>
    <property type="match status" value="1"/>
</dbReference>
<evidence type="ECO:0000259" key="1">
    <source>
        <dbReference type="Pfam" id="PF02625"/>
    </source>
</evidence>
<accession>A0A3P3XPP8</accession>
<dbReference type="PANTHER" id="PTHR30388">
    <property type="entry name" value="ALDEHYDE OXIDOREDUCTASE MOLYBDENUM COFACTOR ASSEMBLY PROTEIN"/>
    <property type="match status" value="1"/>
</dbReference>
<sequence length="250" mass="27230">MSLNLFKIKQKLIAEGQRFAVATIAAESSSLINGAFPVPQIGSKIILTADGQVFGTTGNDTLDEEVMRKLRECLHNREDNSISITQSLKIFIERVEPAPALVIIGASEIGLAIAKLAANLDFSIIIVDERADLANKQRFPMADSIVCESDLLKALSLISFDESCYVVIVFQANDDRAVRYCLNKPWAYCGMLGSKNRIGAVWEKLRRDGAPEARLKAVHAPIGFDIGAQSPEEIAIATLAEVLAVKNKKS</sequence>
<dbReference type="InterPro" id="IPR052698">
    <property type="entry name" value="MoCofactor_Util/Proc"/>
</dbReference>
<dbReference type="InterPro" id="IPR027051">
    <property type="entry name" value="XdhC_Rossmann_dom"/>
</dbReference>
<dbReference type="InterPro" id="IPR003777">
    <property type="entry name" value="XdhC_CoxI"/>
</dbReference>
<evidence type="ECO:0000259" key="2">
    <source>
        <dbReference type="Pfam" id="PF13478"/>
    </source>
</evidence>
<dbReference type="Pfam" id="PF02625">
    <property type="entry name" value="XdhC_CoxI"/>
    <property type="match status" value="1"/>
</dbReference>